<proteinExistence type="predicted"/>
<evidence type="ECO:0000313" key="1">
    <source>
        <dbReference type="EMBL" id="GAA5801912.1"/>
    </source>
</evidence>
<evidence type="ECO:0000313" key="2">
    <source>
        <dbReference type="Proteomes" id="UP001476247"/>
    </source>
</evidence>
<dbReference type="EMBL" id="BAABUJ010000020">
    <property type="protein sequence ID" value="GAA5801912.1"/>
    <property type="molecule type" value="Genomic_DNA"/>
</dbReference>
<feature type="non-terminal residue" evidence="1">
    <location>
        <position position="1"/>
    </location>
</feature>
<sequence>KSEVLRITEFKRAKSLKPTLEQLEENKARVMRKLIHHLDMINTRFGIEFVGLARFVRSDQKECNFKLLVGGK</sequence>
<dbReference type="Proteomes" id="UP001476247">
    <property type="component" value="Unassembled WGS sequence"/>
</dbReference>
<comment type="caution">
    <text evidence="1">The sequence shown here is derived from an EMBL/GenBank/DDBJ whole genome shotgun (WGS) entry which is preliminary data.</text>
</comment>
<keyword evidence="2" id="KW-1185">Reference proteome</keyword>
<protein>
    <submittedName>
        <fullName evidence="1">Uncharacterized protein</fullName>
    </submittedName>
</protein>
<organism evidence="1 2">
    <name type="scientific">Helicostylum pulchrum</name>
    <dbReference type="NCBI Taxonomy" id="562976"/>
    <lineage>
        <taxon>Eukaryota</taxon>
        <taxon>Fungi</taxon>
        <taxon>Fungi incertae sedis</taxon>
        <taxon>Mucoromycota</taxon>
        <taxon>Mucoromycotina</taxon>
        <taxon>Mucoromycetes</taxon>
        <taxon>Mucorales</taxon>
        <taxon>Mucorineae</taxon>
        <taxon>Mucoraceae</taxon>
        <taxon>Helicostylum</taxon>
    </lineage>
</organism>
<gene>
    <name evidence="1" type="ORF">HPULCUR_007370</name>
</gene>
<name>A0ABP9Y4L9_9FUNG</name>
<reference evidence="1 2" key="1">
    <citation type="submission" date="2024-04" db="EMBL/GenBank/DDBJ databases">
        <title>genome sequences of Mucor flavus KT1a and Helicostylum pulchrum KT1b strains isolation_sourced from the surface of a dry-aged beef.</title>
        <authorList>
            <person name="Toyotome T."/>
            <person name="Hosono M."/>
            <person name="Torimaru M."/>
            <person name="Fukuda K."/>
            <person name="Mikami N."/>
        </authorList>
    </citation>
    <scope>NUCLEOTIDE SEQUENCE [LARGE SCALE GENOMIC DNA]</scope>
    <source>
        <strain evidence="1 2">KT1b</strain>
    </source>
</reference>
<accession>A0ABP9Y4L9</accession>